<reference evidence="2 3" key="1">
    <citation type="journal article" date="2024" name="G3 (Bethesda)">
        <title>Genome assembly of Hibiscus sabdariffa L. provides insights into metabolisms of medicinal natural products.</title>
        <authorList>
            <person name="Kim T."/>
        </authorList>
    </citation>
    <scope>NUCLEOTIDE SEQUENCE [LARGE SCALE GENOMIC DNA]</scope>
    <source>
        <strain evidence="2">TK-2024</strain>
        <tissue evidence="2">Old leaves</tissue>
    </source>
</reference>
<keyword evidence="3" id="KW-1185">Reference proteome</keyword>
<protein>
    <recommendedName>
        <fullName evidence="4">S-protein homolog</fullName>
    </recommendedName>
</protein>
<name>A0ABR2RXY5_9ROSI</name>
<sequence length="177" mass="20486">MNLTVVVIFVFIASPPVDIANAGATVRTKGQELTGVWSWLTYKVANIELDGVHWIMDSWDKLFSSNSCSWTLPLMILNEEGFAFKPFLCSYVYSFRGSQWCFKINFDRTVGMGVFNLRCMKPMRIILSKRPPPKPNFYKIKYDHCRDRVSYMVNFGLALDSIWCFINIQRTLNLSAR</sequence>
<accession>A0ABR2RXY5</accession>
<evidence type="ECO:0000313" key="3">
    <source>
        <dbReference type="Proteomes" id="UP001396334"/>
    </source>
</evidence>
<feature type="signal peptide" evidence="1">
    <location>
        <begin position="1"/>
        <end position="19"/>
    </location>
</feature>
<evidence type="ECO:0000313" key="2">
    <source>
        <dbReference type="EMBL" id="KAK9017847.1"/>
    </source>
</evidence>
<comment type="caution">
    <text evidence="2">The sequence shown here is derived from an EMBL/GenBank/DDBJ whole genome shotgun (WGS) entry which is preliminary data.</text>
</comment>
<dbReference type="EMBL" id="JBBPBN010000019">
    <property type="protein sequence ID" value="KAK9017847.1"/>
    <property type="molecule type" value="Genomic_DNA"/>
</dbReference>
<organism evidence="2 3">
    <name type="scientific">Hibiscus sabdariffa</name>
    <name type="common">roselle</name>
    <dbReference type="NCBI Taxonomy" id="183260"/>
    <lineage>
        <taxon>Eukaryota</taxon>
        <taxon>Viridiplantae</taxon>
        <taxon>Streptophyta</taxon>
        <taxon>Embryophyta</taxon>
        <taxon>Tracheophyta</taxon>
        <taxon>Spermatophyta</taxon>
        <taxon>Magnoliopsida</taxon>
        <taxon>eudicotyledons</taxon>
        <taxon>Gunneridae</taxon>
        <taxon>Pentapetalae</taxon>
        <taxon>rosids</taxon>
        <taxon>malvids</taxon>
        <taxon>Malvales</taxon>
        <taxon>Malvaceae</taxon>
        <taxon>Malvoideae</taxon>
        <taxon>Hibiscus</taxon>
    </lineage>
</organism>
<proteinExistence type="predicted"/>
<evidence type="ECO:0008006" key="4">
    <source>
        <dbReference type="Google" id="ProtNLM"/>
    </source>
</evidence>
<dbReference type="Proteomes" id="UP001396334">
    <property type="component" value="Unassembled WGS sequence"/>
</dbReference>
<gene>
    <name evidence="2" type="ORF">V6N11_000848</name>
</gene>
<feature type="chain" id="PRO_5045909316" description="S-protein homolog" evidence="1">
    <location>
        <begin position="20"/>
        <end position="177"/>
    </location>
</feature>
<keyword evidence="1" id="KW-0732">Signal</keyword>
<evidence type="ECO:0000256" key="1">
    <source>
        <dbReference type="SAM" id="SignalP"/>
    </source>
</evidence>